<keyword evidence="2" id="KW-0732">Signal</keyword>
<gene>
    <name evidence="3" type="ORF">ACFFGT_30775</name>
</gene>
<name>A0ABV6LGN1_9SPHI</name>
<comment type="caution">
    <text evidence="3">The sequence shown here is derived from an EMBL/GenBank/DDBJ whole genome shotgun (WGS) entry which is preliminary data.</text>
</comment>
<evidence type="ECO:0000313" key="4">
    <source>
        <dbReference type="Proteomes" id="UP001589828"/>
    </source>
</evidence>
<feature type="compositionally biased region" description="Basic and acidic residues" evidence="1">
    <location>
        <begin position="228"/>
        <end position="238"/>
    </location>
</feature>
<sequence length="460" mass="50078">MKQFKLLLIIALFLFFDSLQAQTSKLSGVYAGCQFSVSPLIGGGMNRKDVVILFRTDGTFNDQMGQPDWSTKVTGKYNINGNTVTLNYAKGNTSYTIKNATTLHGYGFQLFKLQGSSIPPGYFEFTSAMGSGGGSSGLTYVGSSSHRGLNFDNKGHFSNSRNSAVLIAGENVGGGSTRSNSGNGTYKINDGVLTLNYSDGKIETHSFFCDLAGKTRMAAVDGRVYFSSDDKDEGKTTKTELSNQPAIKQQPEANPTDGMSLLLRANNTQGGSKLDVVKTAKVTATAMDIKVVELIDAVNNKVRIELWKNGRLSSVQQTEGSNGWLWANGNKTLLPKDKVTEAQSVLYTGMLGLRKQVLDKMQVVNTQKMKNTGMYTIECTLDGNNYIFAVDDQNRLTAYGYKIAGKISFSLLSDWRPVQGLVIPFHEVSTSGSQKLTIQYDNFEINPDLDTRAWAIPAGN</sequence>
<accession>A0ABV6LGN1</accession>
<feature type="compositionally biased region" description="Polar residues" evidence="1">
    <location>
        <begin position="239"/>
        <end position="253"/>
    </location>
</feature>
<reference evidence="3 4" key="1">
    <citation type="submission" date="2024-09" db="EMBL/GenBank/DDBJ databases">
        <authorList>
            <person name="Sun Q."/>
            <person name="Mori K."/>
        </authorList>
    </citation>
    <scope>NUCLEOTIDE SEQUENCE [LARGE SCALE GENOMIC DNA]</scope>
    <source>
        <strain evidence="3 4">NCAIM B.02415</strain>
    </source>
</reference>
<evidence type="ECO:0000256" key="2">
    <source>
        <dbReference type="SAM" id="SignalP"/>
    </source>
</evidence>
<dbReference type="EMBL" id="JBHLTS010000079">
    <property type="protein sequence ID" value="MFC0518639.1"/>
    <property type="molecule type" value="Genomic_DNA"/>
</dbReference>
<feature type="region of interest" description="Disordered" evidence="1">
    <location>
        <begin position="228"/>
        <end position="259"/>
    </location>
</feature>
<feature type="chain" id="PRO_5047027381" evidence="2">
    <location>
        <begin position="22"/>
        <end position="460"/>
    </location>
</feature>
<feature type="signal peptide" evidence="2">
    <location>
        <begin position="1"/>
        <end position="21"/>
    </location>
</feature>
<dbReference type="RefSeq" id="WP_377026352.1">
    <property type="nucleotide sequence ID" value="NZ_JBHLTS010000079.1"/>
</dbReference>
<proteinExistence type="predicted"/>
<dbReference type="Proteomes" id="UP001589828">
    <property type="component" value="Unassembled WGS sequence"/>
</dbReference>
<keyword evidence="4" id="KW-1185">Reference proteome</keyword>
<evidence type="ECO:0000256" key="1">
    <source>
        <dbReference type="SAM" id="MobiDB-lite"/>
    </source>
</evidence>
<evidence type="ECO:0000313" key="3">
    <source>
        <dbReference type="EMBL" id="MFC0518639.1"/>
    </source>
</evidence>
<protein>
    <submittedName>
        <fullName evidence="3">Uncharacterized protein</fullName>
    </submittedName>
</protein>
<organism evidence="3 4">
    <name type="scientific">Mucilaginibacter angelicae</name>
    <dbReference type="NCBI Taxonomy" id="869718"/>
    <lineage>
        <taxon>Bacteria</taxon>
        <taxon>Pseudomonadati</taxon>
        <taxon>Bacteroidota</taxon>
        <taxon>Sphingobacteriia</taxon>
        <taxon>Sphingobacteriales</taxon>
        <taxon>Sphingobacteriaceae</taxon>
        <taxon>Mucilaginibacter</taxon>
    </lineage>
</organism>